<protein>
    <submittedName>
        <fullName evidence="1">PD40 domain-containing protein</fullName>
    </submittedName>
</protein>
<evidence type="ECO:0000313" key="2">
    <source>
        <dbReference type="Proteomes" id="UP001193081"/>
    </source>
</evidence>
<accession>A0ABS4DCJ4</accession>
<dbReference type="PANTHER" id="PTHR37835:SF1">
    <property type="entry name" value="ALPHA-CLOSTRIPAIN"/>
    <property type="match status" value="1"/>
</dbReference>
<dbReference type="Pfam" id="PF03415">
    <property type="entry name" value="Peptidase_C11"/>
    <property type="match status" value="1"/>
</dbReference>
<comment type="caution">
    <text evidence="1">The sequence shown here is derived from an EMBL/GenBank/DDBJ whole genome shotgun (WGS) entry which is preliminary data.</text>
</comment>
<sequence length="1157" mass="126706">MRTLSSSSRHGRVRLGGIFAMLGILALILAVLPLQAQPATDNPLARLSVATTLQASAAMPSGDSGAMARSSAQKPIFAMEGPARSPDRAGGVPLLSLADRSMTKDVRRLLLNNASGEPGSMIEVQGFGYAPHQRVKLLWNGVNVTERRLILPDFDGTFRTSFIIPEPMTNGVHTLTAIEATLSGAMQAATHPQLTQSSAAFTVVGGLPQGSVLPPLGPPSVTFPVLDPSPELAQIGQPTTKQWTVAVYIAGDNDLSNYAQFNIDQMIASGGTTNDVNIVVLSDESNRPTTLYEVQSNKVINVTGNSDFSGNLDTGDPATFVRFMNFVKQNYPANQYAVVIWNHGGGWKAIETDDVSSNFWNMLELRQALQQGLAALGKSQFDLLIFDACLMGQYEVAYEIKDYVSLMVASEEVVPGPGFPYHTFLRPVLQNPTIDPKVWAAQIVAAYANFYRGNDGGLARQEFTVSAVNLDQPFDELIQRVNNFANAILNVGSSAAGDLLLAGEQTQFYHDRDFRDLYHYAQNVRTLNLTGVTTPAEALINAFTPGQNNVIIAEDNGTRSPQSFGLSVHMPLPAGRPGGFDPRAGGFDPRSPINYSQIAIQGTPWYTLARAQYLGEWPNVQNPEPDPTLPPPPPPAAASFSDLVYARVVNTEQRDLYRIQSTASAEETAETFPLLSDGFANSYPRWSPDGQQVVYVSNRHATPSEATSLNLNLFLVDADGTGPGNASGPQQLTFGTVNCPNGPGNDLPCTIEQSYDPSWDFVATPAPGLRRGIFYTKLRFDLSSSDPLDWEISQAIHYLNLSKQPGQTDFDIMILGPGAGFYNTVEERYYNVYYENADYNGRYLMFRYTMLEDESTVNPVEFNLIYNQIGFIDYMGSSPRLVYLVLHTTDEVYEGDYLWTNYPSWRPGTDEMAFLYTRVGDPWVMQGLDPRPAPDPFVAENPFSGSYDLGRLSFSKQDTGYFYDMEYPIWPFVSPETGEGVNFRPAWKPDESGGLTASYTVDGGYTYDIGLFLNAVDDNFEDDRGFLITGNGYSYLPSWGKVTAADIQARMEIKPPYLEPGNNARYYVSGSGFAPGTTVTIFRGLNQEAINTEVTQATSDASGNFEAELSLPKGTPPGSVYYVVRTASTESNVGRLVVLAPRTTNVTDRVYLPLMRR</sequence>
<dbReference type="RefSeq" id="WP_135479386.1">
    <property type="nucleotide sequence ID" value="NZ_SIJK02000029.1"/>
</dbReference>
<keyword evidence="2" id="KW-1185">Reference proteome</keyword>
<dbReference type="Gene3D" id="3.40.50.11970">
    <property type="match status" value="1"/>
</dbReference>
<dbReference type="Proteomes" id="UP001193081">
    <property type="component" value="Unassembled WGS sequence"/>
</dbReference>
<organism evidence="1 2">
    <name type="scientific">Candidatus Chloroploca mongolica</name>
    <dbReference type="NCBI Taxonomy" id="2528176"/>
    <lineage>
        <taxon>Bacteria</taxon>
        <taxon>Bacillati</taxon>
        <taxon>Chloroflexota</taxon>
        <taxon>Chloroflexia</taxon>
        <taxon>Chloroflexales</taxon>
        <taxon>Chloroflexineae</taxon>
        <taxon>Oscillochloridaceae</taxon>
        <taxon>Candidatus Chloroploca</taxon>
    </lineage>
</organism>
<dbReference type="Gene3D" id="2.120.10.30">
    <property type="entry name" value="TolB, C-terminal domain"/>
    <property type="match status" value="1"/>
</dbReference>
<dbReference type="InterPro" id="IPR005077">
    <property type="entry name" value="Peptidase_C11"/>
</dbReference>
<evidence type="ECO:0000313" key="1">
    <source>
        <dbReference type="EMBL" id="MBP1467166.1"/>
    </source>
</evidence>
<dbReference type="EMBL" id="SIJK02000029">
    <property type="protein sequence ID" value="MBP1467166.1"/>
    <property type="molecule type" value="Genomic_DNA"/>
</dbReference>
<dbReference type="InterPro" id="IPR011659">
    <property type="entry name" value="WD40"/>
</dbReference>
<dbReference type="Pfam" id="PF07676">
    <property type="entry name" value="PD40"/>
    <property type="match status" value="1"/>
</dbReference>
<dbReference type="SUPFAM" id="SSF82171">
    <property type="entry name" value="DPP6 N-terminal domain-like"/>
    <property type="match status" value="1"/>
</dbReference>
<dbReference type="PANTHER" id="PTHR37835">
    <property type="entry name" value="ALPHA-CLOSTRIPAIN"/>
    <property type="match status" value="1"/>
</dbReference>
<name>A0ABS4DCJ4_9CHLR</name>
<dbReference type="InterPro" id="IPR011042">
    <property type="entry name" value="6-blade_b-propeller_TolB-like"/>
</dbReference>
<reference evidence="1 2" key="1">
    <citation type="submission" date="2021-03" db="EMBL/GenBank/DDBJ databases">
        <authorList>
            <person name="Grouzdev D.S."/>
        </authorList>
    </citation>
    <scope>NUCLEOTIDE SEQUENCE [LARGE SCALE GENOMIC DNA]</scope>
    <source>
        <strain evidence="1 2">M50-1</strain>
    </source>
</reference>
<proteinExistence type="predicted"/>
<gene>
    <name evidence="1" type="ORF">EYB53_015740</name>
</gene>